<dbReference type="InParanoid" id="A0A3Q3LP01"/>
<dbReference type="GeneTree" id="ENSGT00940000163706"/>
<dbReference type="InterPro" id="IPR035897">
    <property type="entry name" value="Toll_tir_struct_dom_sf"/>
</dbReference>
<dbReference type="SUPFAM" id="SSF52200">
    <property type="entry name" value="Toll/Interleukin receptor TIR domain"/>
    <property type="match status" value="1"/>
</dbReference>
<feature type="region of interest" description="Disordered" evidence="7">
    <location>
        <begin position="578"/>
        <end position="597"/>
    </location>
</feature>
<organism evidence="9 10">
    <name type="scientific">Mastacembelus armatus</name>
    <name type="common">zig-zag eel</name>
    <dbReference type="NCBI Taxonomy" id="205130"/>
    <lineage>
        <taxon>Eukaryota</taxon>
        <taxon>Metazoa</taxon>
        <taxon>Chordata</taxon>
        <taxon>Craniata</taxon>
        <taxon>Vertebrata</taxon>
        <taxon>Euteleostomi</taxon>
        <taxon>Actinopterygii</taxon>
        <taxon>Neopterygii</taxon>
        <taxon>Teleostei</taxon>
        <taxon>Neoteleostei</taxon>
        <taxon>Acanthomorphata</taxon>
        <taxon>Anabantaria</taxon>
        <taxon>Synbranchiformes</taxon>
        <taxon>Mastacembelidae</taxon>
        <taxon>Mastacembelus</taxon>
    </lineage>
</organism>
<evidence type="ECO:0000256" key="4">
    <source>
        <dbReference type="ARBA" id="ARBA00022588"/>
    </source>
</evidence>
<dbReference type="CTD" id="148022"/>
<protein>
    <submittedName>
        <fullName evidence="9">Toll-like receptor adaptor molecule 1</fullName>
    </submittedName>
</protein>
<dbReference type="GO" id="GO:0043123">
    <property type="term" value="P:positive regulation of canonical NF-kappaB signal transduction"/>
    <property type="evidence" value="ECO:0007669"/>
    <property type="project" value="TreeGrafter"/>
</dbReference>
<dbReference type="Ensembl" id="ENSMAMT00000016356.2">
    <property type="protein sequence ID" value="ENSMAMP00000015923.1"/>
    <property type="gene ID" value="ENSMAMG00000010796.2"/>
</dbReference>
<dbReference type="AlphaFoldDB" id="A0A3Q3LP01"/>
<dbReference type="GO" id="GO:0006954">
    <property type="term" value="P:inflammatory response"/>
    <property type="evidence" value="ECO:0007669"/>
    <property type="project" value="UniProtKB-KW"/>
</dbReference>
<evidence type="ECO:0000256" key="7">
    <source>
        <dbReference type="SAM" id="MobiDB-lite"/>
    </source>
</evidence>
<keyword evidence="6" id="KW-0395">Inflammatory response</keyword>
<feature type="domain" description="TIR" evidence="8">
    <location>
        <begin position="343"/>
        <end position="479"/>
    </location>
</feature>
<dbReference type="FunCoup" id="A0A3Q3LP01">
    <property type="interactions" value="1006"/>
</dbReference>
<dbReference type="PANTHER" id="PTHR47230:SF1">
    <property type="entry name" value="TIR DOMAIN-CONTAINING ADAPTER MOLECULE 1"/>
    <property type="match status" value="1"/>
</dbReference>
<evidence type="ECO:0000256" key="6">
    <source>
        <dbReference type="ARBA" id="ARBA00023198"/>
    </source>
</evidence>
<evidence type="ECO:0000259" key="8">
    <source>
        <dbReference type="PROSITE" id="PS50104"/>
    </source>
</evidence>
<dbReference type="STRING" id="205130.ENSMAMP00000015923"/>
<dbReference type="GO" id="GO:0035666">
    <property type="term" value="P:TRIF-dependent toll-like receptor signaling pathway"/>
    <property type="evidence" value="ECO:0007669"/>
    <property type="project" value="InterPro"/>
</dbReference>
<dbReference type="Gene3D" id="1.25.40.780">
    <property type="match status" value="1"/>
</dbReference>
<proteinExistence type="predicted"/>
<keyword evidence="2" id="KW-0963">Cytoplasm</keyword>
<keyword evidence="4" id="KW-0399">Innate immunity</keyword>
<comment type="subcellular location">
    <subcellularLocation>
        <location evidence="1">Cytoplasm</location>
    </subcellularLocation>
</comment>
<dbReference type="GO" id="GO:0045087">
    <property type="term" value="P:innate immune response"/>
    <property type="evidence" value="ECO:0007669"/>
    <property type="project" value="UniProtKB-KW"/>
</dbReference>
<reference evidence="9" key="1">
    <citation type="submission" date="2025-08" db="UniProtKB">
        <authorList>
            <consortium name="Ensembl"/>
        </authorList>
    </citation>
    <scope>IDENTIFICATION</scope>
</reference>
<name>A0A3Q3LP01_9TELE</name>
<dbReference type="InterPro" id="IPR040886">
    <property type="entry name" value="TRIF_N"/>
</dbReference>
<keyword evidence="10" id="KW-1185">Reference proteome</keyword>
<keyword evidence="5" id="KW-0391">Immunity</keyword>
<dbReference type="Pfam" id="PF17798">
    <property type="entry name" value="TRIF-NTD"/>
    <property type="match status" value="1"/>
</dbReference>
<evidence type="ECO:0000256" key="2">
    <source>
        <dbReference type="ARBA" id="ARBA00022490"/>
    </source>
</evidence>
<dbReference type="OrthoDB" id="62956at2759"/>
<dbReference type="GO" id="GO:0005768">
    <property type="term" value="C:endosome"/>
    <property type="evidence" value="ECO:0007669"/>
    <property type="project" value="TreeGrafter"/>
</dbReference>
<dbReference type="RefSeq" id="XP_026170346.1">
    <property type="nucleotide sequence ID" value="XM_026314561.1"/>
</dbReference>
<dbReference type="GO" id="GO:0032481">
    <property type="term" value="P:positive regulation of type I interferon production"/>
    <property type="evidence" value="ECO:0007669"/>
    <property type="project" value="TreeGrafter"/>
</dbReference>
<evidence type="ECO:0000256" key="1">
    <source>
        <dbReference type="ARBA" id="ARBA00004496"/>
    </source>
</evidence>
<dbReference type="GeneID" id="113134946"/>
<dbReference type="Proteomes" id="UP000261640">
    <property type="component" value="Unplaced"/>
</dbReference>
<dbReference type="GO" id="GO:0035591">
    <property type="term" value="F:signaling adaptor activity"/>
    <property type="evidence" value="ECO:0007669"/>
    <property type="project" value="TreeGrafter"/>
</dbReference>
<evidence type="ECO:0000256" key="3">
    <source>
        <dbReference type="ARBA" id="ARBA00022553"/>
    </source>
</evidence>
<dbReference type="Gene3D" id="3.40.50.10140">
    <property type="entry name" value="Toll/interleukin-1 receptor homology (TIR) domain"/>
    <property type="match status" value="1"/>
</dbReference>
<evidence type="ECO:0000313" key="10">
    <source>
        <dbReference type="Proteomes" id="UP000261640"/>
    </source>
</evidence>
<feature type="compositionally biased region" description="Basic and acidic residues" evidence="7">
    <location>
        <begin position="585"/>
        <end position="597"/>
    </location>
</feature>
<dbReference type="PROSITE" id="PS50104">
    <property type="entry name" value="TIR"/>
    <property type="match status" value="1"/>
</dbReference>
<dbReference type="PANTHER" id="PTHR47230">
    <property type="entry name" value="TIR DOMAIN-CONTAINING ADAPTER MOLECULE 1"/>
    <property type="match status" value="1"/>
</dbReference>
<evidence type="ECO:0000256" key="5">
    <source>
        <dbReference type="ARBA" id="ARBA00022859"/>
    </source>
</evidence>
<feature type="region of interest" description="Disordered" evidence="7">
    <location>
        <begin position="254"/>
        <end position="277"/>
    </location>
</feature>
<reference evidence="9" key="2">
    <citation type="submission" date="2025-09" db="UniProtKB">
        <authorList>
            <consortium name="Ensembl"/>
        </authorList>
    </citation>
    <scope>IDENTIFICATION</scope>
</reference>
<sequence>MSHEGQERQGTGLRDIFNILFKASPERLQSLTYQLGESPEENIIHILCLIILQRKAQALDKLQNMRDNCLANLLAEKCHMSGGELEVFRDHCAHFQELTGESLAVLARIFKVLSEQRLCDPILRNLAYQRALSTNSQKTNNCEDLEYDQLREEAKDVCGPEFAEWMWSPRDLKSYPNSHCSMDEGNTTLRVTLTLEPSQRAQSLPSPLQASSLMPSYPTHLEISLPPTVSFQEDKKPSETSDKSKLITPILLGSEQSQPSEEPQPKSNAPAVFEGKTDSKMDTAECRKLDSHVAQNKSSNQTNKPSTEHKFALPTATNIFLPKMPVPNEMHESKGAEEEEEAIFYAFVILHAPEDAEMADSMKEKLESVTGSKGATFSDDFAIPGKTTLSCVEDAINNSAFTILLLTCNFKSRMLELETNSALINSINNDHKFNTVIPLLPRENCIPRESIPMVLQTIVPLEENKSFEKKVQKALSVAKIKKQRKIWAELQKMKLQIERQERLKQLNHHQKQLILECKTAQVLVEENQNLLMAQKLLLCTSDPSKQDGGDGRALWQQQPNIHIENANYIMIGDKSQMTVDLGGGPDKDDSIYRDEEQ</sequence>
<dbReference type="InterPro" id="IPR000157">
    <property type="entry name" value="TIR_dom"/>
</dbReference>
<evidence type="ECO:0000313" key="9">
    <source>
        <dbReference type="Ensembl" id="ENSMAMP00000015923.1"/>
    </source>
</evidence>
<dbReference type="InterPro" id="IPR046946">
    <property type="entry name" value="TCAM1/2"/>
</dbReference>
<keyword evidence="3" id="KW-0597">Phosphoprotein</keyword>
<dbReference type="RefSeq" id="XP_026170345.1">
    <property type="nucleotide sequence ID" value="XM_026314560.1"/>
</dbReference>
<accession>A0A3Q3LP01</accession>